<dbReference type="Gene3D" id="3.40.50.150">
    <property type="entry name" value="Vaccinia Virus protein VP39"/>
    <property type="match status" value="1"/>
</dbReference>
<keyword evidence="3" id="KW-1185">Reference proteome</keyword>
<dbReference type="CDD" id="cd02440">
    <property type="entry name" value="AdoMet_MTases"/>
    <property type="match status" value="1"/>
</dbReference>
<dbReference type="InterPro" id="IPR029063">
    <property type="entry name" value="SAM-dependent_MTases_sf"/>
</dbReference>
<dbReference type="RefSeq" id="WP_047754399.1">
    <property type="nucleotide sequence ID" value="NZ_CAJUHA010000008.1"/>
</dbReference>
<dbReference type="PATRIC" id="fig|1330330.3.peg.991"/>
<dbReference type="STRING" id="1330330.IX53_04925"/>
<dbReference type="InterPro" id="IPR013216">
    <property type="entry name" value="Methyltransf_11"/>
</dbReference>
<sequence length="241" mass="28050">MPNLYFYPGANNPELYELQNSMIDPDGKVEELIESYIPLDGKILVDIGAGSGYHAHRFADRCKMVYAIEPLSGMLRQMFNRQYNDFKPNLSVINGFAEDIPLRNNIADVVHARLAYFFGPSMKYTEGCEEGIEEVKRILKTGGYFFNVQNNYSNGKYAEFLKLSYGRELDGIQKTIEDFFEGQGFKHHLIETKWRGKSREEIKKVLFLEFPYEIIDQIMDSFEGVEFSYYFSVFVYRKEGE</sequence>
<gene>
    <name evidence="2" type="ORF">IX53_04925</name>
</gene>
<dbReference type="EMBL" id="CP011232">
    <property type="protein sequence ID" value="AKI97265.1"/>
    <property type="molecule type" value="Genomic_DNA"/>
</dbReference>
<dbReference type="KEGG" id="kpf:IX53_04925"/>
<dbReference type="GO" id="GO:0032259">
    <property type="term" value="P:methylation"/>
    <property type="evidence" value="ECO:0007669"/>
    <property type="project" value="UniProtKB-KW"/>
</dbReference>
<organism evidence="2 3">
    <name type="scientific">Kosmotoga pacifica</name>
    <dbReference type="NCBI Taxonomy" id="1330330"/>
    <lineage>
        <taxon>Bacteria</taxon>
        <taxon>Thermotogati</taxon>
        <taxon>Thermotogota</taxon>
        <taxon>Thermotogae</taxon>
        <taxon>Kosmotogales</taxon>
        <taxon>Kosmotogaceae</taxon>
        <taxon>Kosmotoga</taxon>
    </lineage>
</organism>
<dbReference type="GO" id="GO:0008757">
    <property type="term" value="F:S-adenosylmethionine-dependent methyltransferase activity"/>
    <property type="evidence" value="ECO:0007669"/>
    <property type="project" value="InterPro"/>
</dbReference>
<reference evidence="2 3" key="1">
    <citation type="submission" date="2015-04" db="EMBL/GenBank/DDBJ databases">
        <title>Complete Genome Sequence of Kosmotoga pacifica SLHLJ1.</title>
        <authorList>
            <person name="Jiang L.J."/>
            <person name="Shao Z.Z."/>
            <person name="Jebbar M."/>
        </authorList>
    </citation>
    <scope>NUCLEOTIDE SEQUENCE [LARGE SCALE GENOMIC DNA]</scope>
    <source>
        <strain evidence="2 3">SLHLJ1</strain>
    </source>
</reference>
<evidence type="ECO:0000313" key="2">
    <source>
        <dbReference type="EMBL" id="AKI97265.1"/>
    </source>
</evidence>
<feature type="domain" description="Methyltransferase type 11" evidence="1">
    <location>
        <begin position="45"/>
        <end position="146"/>
    </location>
</feature>
<name>A0A0G2Z6N0_9BACT</name>
<dbReference type="Proteomes" id="UP000035159">
    <property type="component" value="Chromosome"/>
</dbReference>
<dbReference type="SUPFAM" id="SSF53335">
    <property type="entry name" value="S-adenosyl-L-methionine-dependent methyltransferases"/>
    <property type="match status" value="1"/>
</dbReference>
<protein>
    <submittedName>
        <fullName evidence="2">Methylase</fullName>
    </submittedName>
</protein>
<accession>A0A0G2Z6N0</accession>
<dbReference type="OrthoDB" id="43862at2"/>
<proteinExistence type="predicted"/>
<keyword evidence="2" id="KW-0808">Transferase</keyword>
<evidence type="ECO:0000259" key="1">
    <source>
        <dbReference type="Pfam" id="PF08241"/>
    </source>
</evidence>
<dbReference type="AlphaFoldDB" id="A0A0G2Z6N0"/>
<dbReference type="Pfam" id="PF08241">
    <property type="entry name" value="Methyltransf_11"/>
    <property type="match status" value="1"/>
</dbReference>
<keyword evidence="2" id="KW-0489">Methyltransferase</keyword>
<evidence type="ECO:0000313" key="3">
    <source>
        <dbReference type="Proteomes" id="UP000035159"/>
    </source>
</evidence>